<evidence type="ECO:0000259" key="1">
    <source>
        <dbReference type="Pfam" id="PF13569"/>
    </source>
</evidence>
<gene>
    <name evidence="2" type="ORF">LZZ85_05740</name>
</gene>
<accession>A0ABS9KNB0</accession>
<feature type="domain" description="DUF4132" evidence="1">
    <location>
        <begin position="704"/>
        <end position="881"/>
    </location>
</feature>
<evidence type="ECO:0000313" key="2">
    <source>
        <dbReference type="EMBL" id="MCG2613770.1"/>
    </source>
</evidence>
<evidence type="ECO:0000313" key="3">
    <source>
        <dbReference type="Proteomes" id="UP001165367"/>
    </source>
</evidence>
<dbReference type="InterPro" id="IPR011989">
    <property type="entry name" value="ARM-like"/>
</dbReference>
<keyword evidence="3" id="KW-1185">Reference proteome</keyword>
<proteinExistence type="predicted"/>
<dbReference type="EMBL" id="JAKLTR010000003">
    <property type="protein sequence ID" value="MCG2613770.1"/>
    <property type="molecule type" value="Genomic_DNA"/>
</dbReference>
<dbReference type="Gene3D" id="1.25.10.10">
    <property type="entry name" value="Leucine-rich Repeat Variant"/>
    <property type="match status" value="1"/>
</dbReference>
<protein>
    <submittedName>
        <fullName evidence="2">DUF4132 domain-containing protein</fullName>
    </submittedName>
</protein>
<reference evidence="2" key="1">
    <citation type="submission" date="2022-01" db="EMBL/GenBank/DDBJ databases">
        <authorList>
            <person name="Jo J.-H."/>
            <person name="Im W.-T."/>
        </authorList>
    </citation>
    <scope>NUCLEOTIDE SEQUENCE</scope>
    <source>
        <strain evidence="2">NA20</strain>
    </source>
</reference>
<dbReference type="InterPro" id="IPR025406">
    <property type="entry name" value="DUF4132"/>
</dbReference>
<dbReference type="Pfam" id="PF13569">
    <property type="entry name" value="DUF4132"/>
    <property type="match status" value="1"/>
</dbReference>
<dbReference type="SUPFAM" id="SSF48371">
    <property type="entry name" value="ARM repeat"/>
    <property type="match status" value="1"/>
</dbReference>
<sequence>MAFTLQQVDETLKSEIGTVGYGNLYDSFHSSDNYNYVMDYLTGRTNTLASPKQDVSLYVCVLLLKLLEDIENPSANDRLIIDLVQHPYYAPLITPHFISWLYQYAIRKDTVSALNAVQTYLSQYGMNSSNLFSGLMQYPQDAMPTSKKSDGAVKAFLTTYLQKSKQLPSLQAFMAYSPGRWTWSHFHLIEEVRPDFIPEYIRECILADDWKTLIKFIDHKEGAYLSVIAEFLKTNDQDDARLLQKKLDAAFRLYELSPDNWKSLVTDLAKTYLTYQINFYDKWEYGTHFGVFNGEQIGYLKYSSFAYLVLLTFDRISATTLLDHSAKRKIRLSEETFRIIHQQLGKDAFPYMEQALLDGSADIDLQRELINLLGHQSAGHHLALLWKLTSSKPKAIKELVAQSLVAGDPDAEQKAISLLKQRNADSRHTAALILSLTGSQSALQAIRSVLDLEKNDNTRDVLLEALAATIPAAADQEYLTAVVEAAKLRGRLEKPAEEWMDEAKLPALFDLSGNQLNADTVRFLFYRMSRVKTMRSDIEVKPILQIIDRKRSGAFASSLMNQYMDSGAKADQKYALALTALLGDDPVIDKIKAAINRWIDESRWKMAEMGIGALALQGSDKALRWVEWYSRKYKNKKANVGAAALTALETAAEELGISTHELGDRIVPDFGFDGLFRHFTIEGEEFRAFIDSKFKIAFFNDDNKKLKAIPASASAELKDEFKAIAKEVRDIVKSQSPRLEYYLQIQRKWTMEQWEQFFLRNPVMFIYATKILWGVYDEKGKLVQTFLCNEDTSLIDVNSEEISLNENALIGIIHPTELEPSLLHQWKQLFFDLSIDAVFPQLERLSVELTSEEMNAKIIRRYDGKKTVTGSIRSTLERFGWRAGPALDGGMIDTFYLIHTTLKLEAMLKVEGVGAGFGWTQDESLGPLFIVRQEKIKSRYYYHPKDENDEALVTPKDLPPIFLSEMLAAVEAIKLKEE</sequence>
<organism evidence="2 3">
    <name type="scientific">Terrimonas ginsenosidimutans</name>
    <dbReference type="NCBI Taxonomy" id="2908004"/>
    <lineage>
        <taxon>Bacteria</taxon>
        <taxon>Pseudomonadati</taxon>
        <taxon>Bacteroidota</taxon>
        <taxon>Chitinophagia</taxon>
        <taxon>Chitinophagales</taxon>
        <taxon>Chitinophagaceae</taxon>
        <taxon>Terrimonas</taxon>
    </lineage>
</organism>
<dbReference type="RefSeq" id="WP_237869507.1">
    <property type="nucleotide sequence ID" value="NZ_JAKLTR010000003.1"/>
</dbReference>
<name>A0ABS9KNB0_9BACT</name>
<dbReference type="InterPro" id="IPR016024">
    <property type="entry name" value="ARM-type_fold"/>
</dbReference>
<comment type="caution">
    <text evidence="2">The sequence shown here is derived from an EMBL/GenBank/DDBJ whole genome shotgun (WGS) entry which is preliminary data.</text>
</comment>
<dbReference type="Proteomes" id="UP001165367">
    <property type="component" value="Unassembled WGS sequence"/>
</dbReference>